<evidence type="ECO:0000313" key="2">
    <source>
        <dbReference type="Proteomes" id="UP000011518"/>
    </source>
</evidence>
<organism evidence="1 2">
    <name type="scientific">Tupaia chinensis</name>
    <name type="common">Chinese tree shrew</name>
    <name type="synonym">Tupaia belangeri chinensis</name>
    <dbReference type="NCBI Taxonomy" id="246437"/>
    <lineage>
        <taxon>Eukaryota</taxon>
        <taxon>Metazoa</taxon>
        <taxon>Chordata</taxon>
        <taxon>Craniata</taxon>
        <taxon>Vertebrata</taxon>
        <taxon>Euteleostomi</taxon>
        <taxon>Mammalia</taxon>
        <taxon>Eutheria</taxon>
        <taxon>Euarchontoglires</taxon>
        <taxon>Scandentia</taxon>
        <taxon>Tupaiidae</taxon>
        <taxon>Tupaia</taxon>
    </lineage>
</organism>
<reference evidence="2" key="1">
    <citation type="submission" date="2012-07" db="EMBL/GenBank/DDBJ databases">
        <title>Genome of the Chinese tree shrew, a rising model animal genetically related to primates.</title>
        <authorList>
            <person name="Zhang G."/>
            <person name="Fan Y."/>
            <person name="Yao Y."/>
            <person name="Huang Z."/>
        </authorList>
    </citation>
    <scope>NUCLEOTIDE SEQUENCE [LARGE SCALE GENOMIC DNA]</scope>
</reference>
<protein>
    <submittedName>
        <fullName evidence="1">Uncharacterized protein</fullName>
    </submittedName>
</protein>
<proteinExistence type="predicted"/>
<dbReference type="Proteomes" id="UP000011518">
    <property type="component" value="Unassembled WGS sequence"/>
</dbReference>
<dbReference type="InParanoid" id="L9L4Z2"/>
<accession>L9L4Z2</accession>
<gene>
    <name evidence="1" type="ORF">TREES_T100001474</name>
</gene>
<dbReference type="AlphaFoldDB" id="L9L4Z2"/>
<evidence type="ECO:0000313" key="1">
    <source>
        <dbReference type="EMBL" id="ELW70121.1"/>
    </source>
</evidence>
<name>L9L4Z2_TUPCH</name>
<dbReference type="EMBL" id="KB320506">
    <property type="protein sequence ID" value="ELW70121.1"/>
    <property type="molecule type" value="Genomic_DNA"/>
</dbReference>
<reference evidence="2" key="2">
    <citation type="journal article" date="2013" name="Nat. Commun.">
        <title>Genome of the Chinese tree shrew.</title>
        <authorList>
            <person name="Fan Y."/>
            <person name="Huang Z.Y."/>
            <person name="Cao C.C."/>
            <person name="Chen C.S."/>
            <person name="Chen Y.X."/>
            <person name="Fan D.D."/>
            <person name="He J."/>
            <person name="Hou H.L."/>
            <person name="Hu L."/>
            <person name="Hu X.T."/>
            <person name="Jiang X.T."/>
            <person name="Lai R."/>
            <person name="Lang Y.S."/>
            <person name="Liang B."/>
            <person name="Liao S.G."/>
            <person name="Mu D."/>
            <person name="Ma Y.Y."/>
            <person name="Niu Y.Y."/>
            <person name="Sun X.Q."/>
            <person name="Xia J.Q."/>
            <person name="Xiao J."/>
            <person name="Xiong Z.Q."/>
            <person name="Xu L."/>
            <person name="Yang L."/>
            <person name="Zhang Y."/>
            <person name="Zhao W."/>
            <person name="Zhao X.D."/>
            <person name="Zheng Y.T."/>
            <person name="Zhou J.M."/>
            <person name="Zhu Y.B."/>
            <person name="Zhang G.J."/>
            <person name="Wang J."/>
            <person name="Yao Y.G."/>
        </authorList>
    </citation>
    <scope>NUCLEOTIDE SEQUENCE [LARGE SCALE GENOMIC DNA]</scope>
</reference>
<keyword evidence="2" id="KW-1185">Reference proteome</keyword>
<sequence>MRFRRSLPRDGGSFYRFIALLTPSCNFHYFESRRTSCFGVEERSWEKLHRDWVSMSLSGYKPAPAAAAATWILLCQYQGS</sequence>